<organism evidence="1 2">
    <name type="scientific">Chondrus crispus</name>
    <name type="common">Carrageen Irish moss</name>
    <name type="synonym">Polymorpha crispa</name>
    <dbReference type="NCBI Taxonomy" id="2769"/>
    <lineage>
        <taxon>Eukaryota</taxon>
        <taxon>Rhodophyta</taxon>
        <taxon>Florideophyceae</taxon>
        <taxon>Rhodymeniophycidae</taxon>
        <taxon>Gigartinales</taxon>
        <taxon>Gigartinaceae</taxon>
        <taxon>Chondrus</taxon>
    </lineage>
</organism>
<dbReference type="KEGG" id="ccp:CHC_T00000629001"/>
<dbReference type="AlphaFoldDB" id="R7QPM2"/>
<evidence type="ECO:0000313" key="1">
    <source>
        <dbReference type="EMBL" id="CDF40029.1"/>
    </source>
</evidence>
<dbReference type="EMBL" id="HG002110">
    <property type="protein sequence ID" value="CDF40029.1"/>
    <property type="molecule type" value="Genomic_DNA"/>
</dbReference>
<dbReference type="GeneID" id="17318040"/>
<proteinExistence type="predicted"/>
<gene>
    <name evidence="1" type="ORF">CHC_T00000629001</name>
</gene>
<protein>
    <submittedName>
        <fullName evidence="1">Uncharacterized protein</fullName>
    </submittedName>
</protein>
<sequence length="139" mass="16021">MVINFYGARQLFVFNENKSFRTEFDGCGLLNPKYHSHAGNCIRQFGPIPFHRDTSKLQSGTLLHFLAAAEAWSCRIVLLCNPLRTLLLFRLGSSLHARTSRKRRGGERQSLSSMPFNAYCFYSLLLRKQLLERHDTVQI</sequence>
<dbReference type="Proteomes" id="UP000012073">
    <property type="component" value="Unassembled WGS sequence"/>
</dbReference>
<accession>R7QPM2</accession>
<keyword evidence="2" id="KW-1185">Reference proteome</keyword>
<name>R7QPM2_CHOCR</name>
<dbReference type="RefSeq" id="XP_005710323.1">
    <property type="nucleotide sequence ID" value="XM_005710266.1"/>
</dbReference>
<reference evidence="2" key="1">
    <citation type="journal article" date="2013" name="Proc. Natl. Acad. Sci. U.S.A.">
        <title>Genome structure and metabolic features in the red seaweed Chondrus crispus shed light on evolution of the Archaeplastida.</title>
        <authorList>
            <person name="Collen J."/>
            <person name="Porcel B."/>
            <person name="Carre W."/>
            <person name="Ball S.G."/>
            <person name="Chaparro C."/>
            <person name="Tonon T."/>
            <person name="Barbeyron T."/>
            <person name="Michel G."/>
            <person name="Noel B."/>
            <person name="Valentin K."/>
            <person name="Elias M."/>
            <person name="Artiguenave F."/>
            <person name="Arun A."/>
            <person name="Aury J.M."/>
            <person name="Barbosa-Neto J.F."/>
            <person name="Bothwell J.H."/>
            <person name="Bouget F.Y."/>
            <person name="Brillet L."/>
            <person name="Cabello-Hurtado F."/>
            <person name="Capella-Gutierrez S."/>
            <person name="Charrier B."/>
            <person name="Cladiere L."/>
            <person name="Cock J.M."/>
            <person name="Coelho S.M."/>
            <person name="Colleoni C."/>
            <person name="Czjzek M."/>
            <person name="Da Silva C."/>
            <person name="Delage L."/>
            <person name="Denoeud F."/>
            <person name="Deschamps P."/>
            <person name="Dittami S.M."/>
            <person name="Gabaldon T."/>
            <person name="Gachon C.M."/>
            <person name="Groisillier A."/>
            <person name="Herve C."/>
            <person name="Jabbari K."/>
            <person name="Katinka M."/>
            <person name="Kloareg B."/>
            <person name="Kowalczyk N."/>
            <person name="Labadie K."/>
            <person name="Leblanc C."/>
            <person name="Lopez P.J."/>
            <person name="McLachlan D.H."/>
            <person name="Meslet-Cladiere L."/>
            <person name="Moustafa A."/>
            <person name="Nehr Z."/>
            <person name="Nyvall Collen P."/>
            <person name="Panaud O."/>
            <person name="Partensky F."/>
            <person name="Poulain J."/>
            <person name="Rensing S.A."/>
            <person name="Rousvoal S."/>
            <person name="Samson G."/>
            <person name="Symeonidi A."/>
            <person name="Weissenbach J."/>
            <person name="Zambounis A."/>
            <person name="Wincker P."/>
            <person name="Boyen C."/>
        </authorList>
    </citation>
    <scope>NUCLEOTIDE SEQUENCE [LARGE SCALE GENOMIC DNA]</scope>
    <source>
        <strain evidence="2">cv. Stackhouse</strain>
    </source>
</reference>
<evidence type="ECO:0000313" key="2">
    <source>
        <dbReference type="Proteomes" id="UP000012073"/>
    </source>
</evidence>
<dbReference type="Gramene" id="CDF40029">
    <property type="protein sequence ID" value="CDF40029"/>
    <property type="gene ID" value="CHC_T00000629001"/>
</dbReference>